<dbReference type="PANTHER" id="PTHR15670">
    <property type="entry name" value="RHO GTPASE ACTIVATING PROTEIN 11A"/>
    <property type="match status" value="1"/>
</dbReference>
<feature type="compositionally biased region" description="Basic residues" evidence="1">
    <location>
        <begin position="1143"/>
        <end position="1153"/>
    </location>
</feature>
<dbReference type="EMBL" id="CACVKT020006676">
    <property type="protein sequence ID" value="CAC5403147.1"/>
    <property type="molecule type" value="Genomic_DNA"/>
</dbReference>
<feature type="domain" description="Rho-GAP" evidence="2">
    <location>
        <begin position="66"/>
        <end position="248"/>
    </location>
</feature>
<feature type="compositionally biased region" description="Polar residues" evidence="1">
    <location>
        <begin position="537"/>
        <end position="549"/>
    </location>
</feature>
<dbReference type="SUPFAM" id="SSF48350">
    <property type="entry name" value="GTPase activation domain, GAP"/>
    <property type="match status" value="1"/>
</dbReference>
<dbReference type="Pfam" id="PF00620">
    <property type="entry name" value="RhoGAP"/>
    <property type="match status" value="1"/>
</dbReference>
<keyword evidence="4" id="KW-1185">Reference proteome</keyword>
<dbReference type="GO" id="GO:0007165">
    <property type="term" value="P:signal transduction"/>
    <property type="evidence" value="ECO:0007669"/>
    <property type="project" value="InterPro"/>
</dbReference>
<feature type="compositionally biased region" description="Basic residues" evidence="1">
    <location>
        <begin position="1162"/>
        <end position="1172"/>
    </location>
</feature>
<dbReference type="Gene3D" id="1.10.555.10">
    <property type="entry name" value="Rho GTPase activation protein"/>
    <property type="match status" value="1"/>
</dbReference>
<accession>A0A6J8D638</accession>
<feature type="compositionally biased region" description="Polar residues" evidence="1">
    <location>
        <begin position="460"/>
        <end position="470"/>
    </location>
</feature>
<feature type="region of interest" description="Disordered" evidence="1">
    <location>
        <begin position="433"/>
        <end position="549"/>
    </location>
</feature>
<feature type="region of interest" description="Disordered" evidence="1">
    <location>
        <begin position="1143"/>
        <end position="1174"/>
    </location>
</feature>
<evidence type="ECO:0000313" key="4">
    <source>
        <dbReference type="Proteomes" id="UP000507470"/>
    </source>
</evidence>
<dbReference type="OrthoDB" id="410651at2759"/>
<dbReference type="InterPro" id="IPR000198">
    <property type="entry name" value="RhoGAP_dom"/>
</dbReference>
<name>A0A6J8D638_MYTCO</name>
<evidence type="ECO:0000259" key="2">
    <source>
        <dbReference type="PROSITE" id="PS50238"/>
    </source>
</evidence>
<dbReference type="GO" id="GO:0005096">
    <property type="term" value="F:GTPase activator activity"/>
    <property type="evidence" value="ECO:0007669"/>
    <property type="project" value="TreeGrafter"/>
</dbReference>
<sequence>MRHINCIENIDNLRALIKQDLRELGIKLPKGKKLKKQSQYTKQHAQQENAENNGVFENLLAQVACVHIPNCGYVPRFLVDAADIIKENIDQEGLFRKSGAVSRIKELKEKIEKGEDLGSANIVDVTVLIKQFFKSLPEPLFTSTYHDAFIRCIQLPNKDDSYRALLLLCLLLPGEHISTIRYMMSLLKLISEHSDKNKMDATNLSVVLAPNFLYLNSKSEKMNSVEEKLLQFQTSVVEVLIRNAEEIGFISDSLYERTLLMTEVFGTDDELDASSEALEESRDCKKKEKKRKRSGSFTGIVSTIAQSITKWRRSTDGKTNNVSNLSQASNISDYSHVSTKCNKSTAVHEDPQPSVDLSAATPVVMRKRKASGDVVAFSTSKKKAILQNLPQGSALRNTPFTPATALRNMDIKKGSLDTPSIAFSNRAQVAFSATPSTNGKGSRKRLNLFSPGSMRKNKKNASGSNISAQNALKKGKPAGKGLFRRLSGGKGDKVESEFPQSEQDQVGLRLASPKCTPPSSEESDDPNEQGSPLPVILNQSNSSLPPTEQSIMSVCDDRNSLNDGFIIDEDLEMSQNDVSHIRRDEPRHCLSDTAIMYANDSTYNSSLSRSMSLDAQKIRLRRGQPNSVKTGLLHGEKENVKKLRRSFGLDKSEIGEPVALLIPDLPQIQNAKDIHSNGDCLEKEESKQMDKNECEESVCIESTCDSTGMLDKKYMDSKPSEQPVNCDSNMHVTNTVNKEVNTQIKSDELVSISLKPKIQNSTSTDSLLVGQEDTFNKLEKKTIARTLSTDSGKGSMFDVSEVGDVIGSTSPSSQKIAIEGMKNTIKHNSEQDLKKPLRAFVSRSQSLCEQPKKAIPNITPNLQISMETHKLLSRAGYLASKTTTSEDVMVMGPPAPKIKQAETVIPKHESIMELQTQQRGRVASTARQFDCDHRDVAERHTSPYRFPNSTSRKRGVSPIRIPTIFAKSDEEAAKMKDVVTVTQKSGKGQAKLPISTLLLKPTEDVAAPSNSVSVPNGAKLKRKPSIYYTADHSRLNESSMLLEKVVEDESMDIDVFEPGVQSDKENKDSHSSESLQTNDICTGILGNEKIEHKDGMIESENLTPSNPSKVPTIKMPLATPLAEMVVLRTASGMTPRHVIKKTRSPIKPVKRLRSPGSPCRNSPRKHSPRTNKHLFSSIPCHLQEEMSPL</sequence>
<gene>
    <name evidence="3" type="ORF">MCOR_37053</name>
</gene>
<dbReference type="SMART" id="SM00324">
    <property type="entry name" value="RhoGAP"/>
    <property type="match status" value="1"/>
</dbReference>
<reference evidence="3 4" key="1">
    <citation type="submission" date="2020-06" db="EMBL/GenBank/DDBJ databases">
        <authorList>
            <person name="Li R."/>
            <person name="Bekaert M."/>
        </authorList>
    </citation>
    <scope>NUCLEOTIDE SEQUENCE [LARGE SCALE GENOMIC DNA]</scope>
    <source>
        <strain evidence="4">wild</strain>
    </source>
</reference>
<organism evidence="3 4">
    <name type="scientific">Mytilus coruscus</name>
    <name type="common">Sea mussel</name>
    <dbReference type="NCBI Taxonomy" id="42192"/>
    <lineage>
        <taxon>Eukaryota</taxon>
        <taxon>Metazoa</taxon>
        <taxon>Spiralia</taxon>
        <taxon>Lophotrochozoa</taxon>
        <taxon>Mollusca</taxon>
        <taxon>Bivalvia</taxon>
        <taxon>Autobranchia</taxon>
        <taxon>Pteriomorphia</taxon>
        <taxon>Mytilida</taxon>
        <taxon>Mytiloidea</taxon>
        <taxon>Mytilidae</taxon>
        <taxon>Mytilinae</taxon>
        <taxon>Mytilus</taxon>
    </lineage>
</organism>
<dbReference type="PANTHER" id="PTHR15670:SF4">
    <property type="entry name" value="RHO GTPASE-ACTIVATING PROTEIN 11A"/>
    <property type="match status" value="1"/>
</dbReference>
<dbReference type="PROSITE" id="PS50238">
    <property type="entry name" value="RHOGAP"/>
    <property type="match status" value="1"/>
</dbReference>
<dbReference type="Proteomes" id="UP000507470">
    <property type="component" value="Unassembled WGS sequence"/>
</dbReference>
<evidence type="ECO:0000256" key="1">
    <source>
        <dbReference type="SAM" id="MobiDB-lite"/>
    </source>
</evidence>
<dbReference type="InterPro" id="IPR008936">
    <property type="entry name" value="Rho_GTPase_activation_prot"/>
</dbReference>
<protein>
    <submittedName>
        <fullName evidence="3">ARHGAP11</fullName>
    </submittedName>
</protein>
<dbReference type="AlphaFoldDB" id="A0A6J8D638"/>
<dbReference type="InterPro" id="IPR042869">
    <property type="entry name" value="ARHGAP11A/B"/>
</dbReference>
<proteinExistence type="predicted"/>
<evidence type="ECO:0000313" key="3">
    <source>
        <dbReference type="EMBL" id="CAC5403147.1"/>
    </source>
</evidence>